<keyword evidence="9" id="KW-0732">Signal</keyword>
<evidence type="ECO:0000313" key="10">
    <source>
        <dbReference type="EMBL" id="MBW7571758.1"/>
    </source>
</evidence>
<keyword evidence="5 7" id="KW-0456">Lyase</keyword>
<feature type="region of interest" description="Disordered" evidence="8">
    <location>
        <begin position="26"/>
        <end position="54"/>
    </location>
</feature>
<keyword evidence="4 7" id="KW-0472">Membrane</keyword>
<evidence type="ECO:0000313" key="11">
    <source>
        <dbReference type="Proteomes" id="UP000719942"/>
    </source>
</evidence>
<feature type="signal peptide" evidence="9">
    <location>
        <begin position="1"/>
        <end position="21"/>
    </location>
</feature>
<feature type="compositionally biased region" description="Polar residues" evidence="8">
    <location>
        <begin position="76"/>
        <end position="92"/>
    </location>
</feature>
<keyword evidence="1 7" id="KW-1003">Cell membrane</keyword>
<comment type="function">
    <text evidence="7">Functions as a peptidoglycan terminase that cleaves nascent peptidoglycan strands endolytically to terminate their elongation.</text>
</comment>
<dbReference type="Proteomes" id="UP000719942">
    <property type="component" value="Unassembled WGS sequence"/>
</dbReference>
<keyword evidence="3 7" id="KW-1133">Transmembrane helix</keyword>
<accession>A0ABS7DKF5</accession>
<dbReference type="EC" id="4.2.2.29" evidence="7"/>
<comment type="catalytic activity">
    <reaction evidence="7">
        <text>a peptidoglycan chain = a peptidoglycan chain with N-acetyl-1,6-anhydromuramyl-[peptide] at the reducing end + a peptidoglycan chain with N-acetylglucosamine at the non-reducing end.</text>
        <dbReference type="EC" id="4.2.2.29"/>
    </reaction>
</comment>
<protein>
    <recommendedName>
        <fullName evidence="7">Endolytic murein transglycosylase</fullName>
        <ecNumber evidence="7">4.2.2.29</ecNumber>
    </recommendedName>
    <alternativeName>
        <fullName evidence="7">Peptidoglycan lytic transglycosylase</fullName>
    </alternativeName>
    <alternativeName>
        <fullName evidence="7">Peptidoglycan polymerization terminase</fullName>
    </alternativeName>
</protein>
<proteinExistence type="inferred from homology"/>
<dbReference type="PANTHER" id="PTHR30518">
    <property type="entry name" value="ENDOLYTIC MUREIN TRANSGLYCOSYLASE"/>
    <property type="match status" value="1"/>
</dbReference>
<keyword evidence="6 7" id="KW-0961">Cell wall biogenesis/degradation</keyword>
<comment type="caution">
    <text evidence="10">The sequence shown here is derived from an EMBL/GenBank/DDBJ whole genome shotgun (WGS) entry which is preliminary data.</text>
</comment>
<feature type="chain" id="PRO_5045090795" description="Endolytic murein transglycosylase" evidence="9">
    <location>
        <begin position="22"/>
        <end position="328"/>
    </location>
</feature>
<evidence type="ECO:0000256" key="2">
    <source>
        <dbReference type="ARBA" id="ARBA00022692"/>
    </source>
</evidence>
<reference evidence="10 11" key="1">
    <citation type="submission" date="2021-03" db="EMBL/GenBank/DDBJ databases">
        <title>Caproiciproducens sp. nov. isolated from feces of cow.</title>
        <authorList>
            <person name="Choi J.-Y."/>
        </authorList>
    </citation>
    <scope>NUCLEOTIDE SEQUENCE [LARGE SCALE GENOMIC DNA]</scope>
    <source>
        <strain evidence="10 11">AGMB10547</strain>
    </source>
</reference>
<evidence type="ECO:0000256" key="1">
    <source>
        <dbReference type="ARBA" id="ARBA00022475"/>
    </source>
</evidence>
<feature type="region of interest" description="Disordered" evidence="8">
    <location>
        <begin position="69"/>
        <end position="94"/>
    </location>
</feature>
<evidence type="ECO:0000256" key="8">
    <source>
        <dbReference type="SAM" id="MobiDB-lite"/>
    </source>
</evidence>
<name>A0ABS7DKF5_9FIRM</name>
<dbReference type="EMBL" id="JAGFNZ010000001">
    <property type="protein sequence ID" value="MBW7571758.1"/>
    <property type="molecule type" value="Genomic_DNA"/>
</dbReference>
<dbReference type="NCBIfam" id="TIGR00247">
    <property type="entry name" value="endolytic transglycosylase MltG"/>
    <property type="match status" value="1"/>
</dbReference>
<keyword evidence="11" id="KW-1185">Reference proteome</keyword>
<dbReference type="InterPro" id="IPR003770">
    <property type="entry name" value="MLTG-like"/>
</dbReference>
<dbReference type="Pfam" id="PF02618">
    <property type="entry name" value="YceG"/>
    <property type="match status" value="1"/>
</dbReference>
<evidence type="ECO:0000256" key="9">
    <source>
        <dbReference type="SAM" id="SignalP"/>
    </source>
</evidence>
<sequence>MKQYLAMLTALAVCFSFSACSKSNTSSTVSSQASSSVVSESDSSVPDSSDSTVSSSVLSSAVSSAGAVTSQGASSQKQNTSSAPASSSQPEKAQTVRVVIPEGYTLSQIGDRLEANGVCKKSELLSTANSYDFSYYSLIGKLGSSASRCYKLEGYLFPDTYEFYKDMKPQDALGKMLKNAESRIGGNYSYSGMTTDQVVTLASIIEKESGNVNEMAKVSSVFHNRLKAGMKLQADVTVIYVEKYLKPNLTGDINRYNSYYNTRKCPALPAGAICNPGKAALNAAVNPADTDYLYFAADASGNYYYAKTYEEHKQNLTKAGIIEGGSMQ</sequence>
<organism evidence="10 11">
    <name type="scientific">Caproiciproducens faecalis</name>
    <dbReference type="NCBI Taxonomy" id="2820301"/>
    <lineage>
        <taxon>Bacteria</taxon>
        <taxon>Bacillati</taxon>
        <taxon>Bacillota</taxon>
        <taxon>Clostridia</taxon>
        <taxon>Eubacteriales</taxon>
        <taxon>Acutalibacteraceae</taxon>
        <taxon>Caproiciproducens</taxon>
    </lineage>
</organism>
<dbReference type="PANTHER" id="PTHR30518:SF2">
    <property type="entry name" value="ENDOLYTIC MUREIN TRANSGLYCOSYLASE"/>
    <property type="match status" value="1"/>
</dbReference>
<dbReference type="RefSeq" id="WP_219964144.1">
    <property type="nucleotide sequence ID" value="NZ_JAGFNZ010000001.1"/>
</dbReference>
<feature type="site" description="Important for catalytic activity" evidence="7">
    <location>
        <position position="208"/>
    </location>
</feature>
<dbReference type="HAMAP" id="MF_02065">
    <property type="entry name" value="MltG"/>
    <property type="match status" value="1"/>
</dbReference>
<dbReference type="CDD" id="cd08010">
    <property type="entry name" value="MltG_like"/>
    <property type="match status" value="1"/>
</dbReference>
<dbReference type="PROSITE" id="PS51257">
    <property type="entry name" value="PROKAR_LIPOPROTEIN"/>
    <property type="match status" value="1"/>
</dbReference>
<evidence type="ECO:0000256" key="3">
    <source>
        <dbReference type="ARBA" id="ARBA00022989"/>
    </source>
</evidence>
<evidence type="ECO:0000256" key="7">
    <source>
        <dbReference type="HAMAP-Rule" id="MF_02065"/>
    </source>
</evidence>
<keyword evidence="2 7" id="KW-0812">Transmembrane</keyword>
<gene>
    <name evidence="7 10" type="primary">mltG</name>
    <name evidence="10" type="ORF">J5W02_02925</name>
</gene>
<evidence type="ECO:0000256" key="5">
    <source>
        <dbReference type="ARBA" id="ARBA00023239"/>
    </source>
</evidence>
<evidence type="ECO:0000256" key="4">
    <source>
        <dbReference type="ARBA" id="ARBA00023136"/>
    </source>
</evidence>
<comment type="similarity">
    <text evidence="7">Belongs to the transglycosylase MltG family.</text>
</comment>
<evidence type="ECO:0000256" key="6">
    <source>
        <dbReference type="ARBA" id="ARBA00023316"/>
    </source>
</evidence>
<dbReference type="Gene3D" id="3.30.1490.480">
    <property type="entry name" value="Endolytic murein transglycosylase"/>
    <property type="match status" value="1"/>
</dbReference>